<keyword evidence="7" id="KW-0547">Nucleotide-binding</keyword>
<dbReference type="PIRSF" id="PIRSF001529">
    <property type="entry name" value="Ser-tRNA-synth_IIa"/>
    <property type="match status" value="1"/>
</dbReference>
<dbReference type="GO" id="GO:0006434">
    <property type="term" value="P:seryl-tRNA aminoacylation"/>
    <property type="evidence" value="ECO:0007669"/>
    <property type="project" value="UniProtKB-UniRule"/>
</dbReference>
<evidence type="ECO:0000256" key="10">
    <source>
        <dbReference type="ARBA" id="ARBA00023146"/>
    </source>
</evidence>
<comment type="catalytic activity">
    <reaction evidence="13">
        <text>tRNA(Ser) + L-serine + ATP = L-seryl-tRNA(Ser) + AMP + diphosphate + H(+)</text>
        <dbReference type="Rhea" id="RHEA:12292"/>
        <dbReference type="Rhea" id="RHEA-COMP:9669"/>
        <dbReference type="Rhea" id="RHEA-COMP:9703"/>
        <dbReference type="ChEBI" id="CHEBI:15378"/>
        <dbReference type="ChEBI" id="CHEBI:30616"/>
        <dbReference type="ChEBI" id="CHEBI:33019"/>
        <dbReference type="ChEBI" id="CHEBI:33384"/>
        <dbReference type="ChEBI" id="CHEBI:78442"/>
        <dbReference type="ChEBI" id="CHEBI:78533"/>
        <dbReference type="ChEBI" id="CHEBI:456215"/>
        <dbReference type="EC" id="6.1.1.11"/>
    </reaction>
</comment>
<evidence type="ECO:0000256" key="7">
    <source>
        <dbReference type="ARBA" id="ARBA00022741"/>
    </source>
</evidence>
<dbReference type="RefSeq" id="WP_194110746.1">
    <property type="nucleotide sequence ID" value="NZ_JADFFL010000002.1"/>
</dbReference>
<feature type="binding site" evidence="15">
    <location>
        <position position="384"/>
    </location>
    <ligand>
        <name>L-serine</name>
        <dbReference type="ChEBI" id="CHEBI:33384"/>
    </ligand>
</feature>
<dbReference type="PRINTS" id="PR00981">
    <property type="entry name" value="TRNASYNTHSER"/>
</dbReference>
<dbReference type="Proteomes" id="UP000622475">
    <property type="component" value="Unassembled WGS sequence"/>
</dbReference>
<keyword evidence="5" id="KW-0963">Cytoplasm</keyword>
<reference evidence="18" key="1">
    <citation type="submission" date="2020-10" db="EMBL/GenBank/DDBJ databases">
        <title>Mucilaginibacter mali sp. nov., isolated from rhizosphere soil of apple orchard.</title>
        <authorList>
            <person name="Lee J.-S."/>
            <person name="Kim H.S."/>
            <person name="Kim J.-S."/>
        </authorList>
    </citation>
    <scope>NUCLEOTIDE SEQUENCE</scope>
    <source>
        <strain evidence="18">KCTC 22746</strain>
    </source>
</reference>
<sequence>MLQVSYIRDNREQVLERLAVKNFKQVGLVDDIIVLDSQRRALQISSEELQSKANASAKQIGELMRTGKKDEADALKGQTGAWKEDIKKLTEDLAAVDEELQQKLVLLPNLPHASVPKGITPEENEVVLEHGNKPTLPENALPHWELAAKYDLIDFELGVKITGAGFPVYKGKGAKLQRALIAYFLDEAEKAGYAEVMLPLLINEASGFGTGQLPDKEGQMYYVGMDNLFLIPTAEVPITNLYRDVILKGEELPVMNCGYTPCFRREAGSYGAHVRGLNRLHQFDKVEIVQVVHPDKSYDVLETMSTHVQSLLQNLGLAYRVLRLCGGDMGFGSALTYDMETWSAAQQRWLEVSSVSNFETFQSNRLKLRFRNAEGKTQLAHTLNGSALALPRIVATLLENNQTADGIRIPEVLVPYTKFEWIS</sequence>
<protein>
    <recommendedName>
        <fullName evidence="11 14">Serine--tRNA ligase</fullName>
        <ecNumber evidence="4 14">6.1.1.11</ecNumber>
    </recommendedName>
</protein>
<evidence type="ECO:0000256" key="3">
    <source>
        <dbReference type="ARBA" id="ARBA00010728"/>
    </source>
</evidence>
<accession>A0A929KVM6</accession>
<dbReference type="InterPro" id="IPR002314">
    <property type="entry name" value="aa-tRNA-synt_IIb"/>
</dbReference>
<dbReference type="PANTHER" id="PTHR43697">
    <property type="entry name" value="SERYL-TRNA SYNTHETASE"/>
    <property type="match status" value="1"/>
</dbReference>
<evidence type="ECO:0000313" key="19">
    <source>
        <dbReference type="Proteomes" id="UP000622475"/>
    </source>
</evidence>
<feature type="domain" description="Aminoacyl-transfer RNA synthetases class-II family profile" evidence="17">
    <location>
        <begin position="175"/>
        <end position="415"/>
    </location>
</feature>
<evidence type="ECO:0000256" key="8">
    <source>
        <dbReference type="ARBA" id="ARBA00022840"/>
    </source>
</evidence>
<evidence type="ECO:0000256" key="9">
    <source>
        <dbReference type="ARBA" id="ARBA00022917"/>
    </source>
</evidence>
<evidence type="ECO:0000256" key="6">
    <source>
        <dbReference type="ARBA" id="ARBA00022598"/>
    </source>
</evidence>
<feature type="binding site" evidence="15">
    <location>
        <position position="264"/>
    </location>
    <ligand>
        <name>L-serine</name>
        <dbReference type="ChEBI" id="CHEBI:33384"/>
    </ligand>
</feature>
<dbReference type="EC" id="6.1.1.11" evidence="4 14"/>
<dbReference type="InterPro" id="IPR045864">
    <property type="entry name" value="aa-tRNA-synth_II/BPL/LPL"/>
</dbReference>
<dbReference type="Gene3D" id="3.30.930.10">
    <property type="entry name" value="Bira Bifunctional Protein, Domain 2"/>
    <property type="match status" value="1"/>
</dbReference>
<keyword evidence="19" id="KW-1185">Reference proteome</keyword>
<dbReference type="PROSITE" id="PS50862">
    <property type="entry name" value="AA_TRNA_LIGASE_II"/>
    <property type="match status" value="1"/>
</dbReference>
<evidence type="ECO:0000256" key="13">
    <source>
        <dbReference type="ARBA" id="ARBA00048823"/>
    </source>
</evidence>
<dbReference type="InterPro" id="IPR002317">
    <property type="entry name" value="Ser-tRNA-ligase_type_1"/>
</dbReference>
<comment type="similarity">
    <text evidence="3">Belongs to the class-II aminoacyl-tRNA synthetase family. Type-1 seryl-tRNA synthetase subfamily.</text>
</comment>
<evidence type="ECO:0000256" key="2">
    <source>
        <dbReference type="ARBA" id="ARBA00005045"/>
    </source>
</evidence>
<feature type="binding site" evidence="15">
    <location>
        <position position="233"/>
    </location>
    <ligand>
        <name>L-serine</name>
        <dbReference type="ChEBI" id="CHEBI:33384"/>
    </ligand>
</feature>
<comment type="pathway">
    <text evidence="2">Aminoacyl-tRNA biosynthesis; selenocysteinyl-tRNA(Sec) biosynthesis; L-seryl-tRNA(Sec) from L-serine and tRNA(Sec): step 1/1.</text>
</comment>
<comment type="subcellular location">
    <subcellularLocation>
        <location evidence="1">Cytoplasm</location>
    </subcellularLocation>
</comment>
<dbReference type="GO" id="GO:0005737">
    <property type="term" value="C:cytoplasm"/>
    <property type="evidence" value="ECO:0007669"/>
    <property type="project" value="UniProtKB-SubCell"/>
</dbReference>
<gene>
    <name evidence="18" type="primary">serS</name>
    <name evidence="18" type="ORF">IRJ16_06665</name>
</gene>
<evidence type="ECO:0000256" key="4">
    <source>
        <dbReference type="ARBA" id="ARBA00012840"/>
    </source>
</evidence>
<feature type="binding site" evidence="16">
    <location>
        <begin position="264"/>
        <end position="266"/>
    </location>
    <ligand>
        <name>ATP</name>
        <dbReference type="ChEBI" id="CHEBI:30616"/>
    </ligand>
</feature>
<dbReference type="Gene3D" id="1.10.287.40">
    <property type="entry name" value="Serine-tRNA synthetase, tRNA binding domain"/>
    <property type="match status" value="1"/>
</dbReference>
<dbReference type="InterPro" id="IPR015866">
    <property type="entry name" value="Ser-tRNA-synth_1_N"/>
</dbReference>
<dbReference type="AlphaFoldDB" id="A0A929KVM6"/>
<dbReference type="GO" id="GO:0004828">
    <property type="term" value="F:serine-tRNA ligase activity"/>
    <property type="evidence" value="ECO:0007669"/>
    <property type="project" value="UniProtKB-UniRule"/>
</dbReference>
<dbReference type="Pfam" id="PF02403">
    <property type="entry name" value="Seryl_tRNA_N"/>
    <property type="match status" value="1"/>
</dbReference>
<keyword evidence="8 16" id="KW-0067">ATP-binding</keyword>
<keyword evidence="9" id="KW-0648">Protein biosynthesis</keyword>
<dbReference type="InterPro" id="IPR042103">
    <property type="entry name" value="SerRS_1_N_sf"/>
</dbReference>
<name>A0A929KVM6_9SPHI</name>
<comment type="catalytic activity">
    <reaction evidence="12">
        <text>tRNA(Sec) + L-serine + ATP = L-seryl-tRNA(Sec) + AMP + diphosphate + H(+)</text>
        <dbReference type="Rhea" id="RHEA:42580"/>
        <dbReference type="Rhea" id="RHEA-COMP:9742"/>
        <dbReference type="Rhea" id="RHEA-COMP:10128"/>
        <dbReference type="ChEBI" id="CHEBI:15378"/>
        <dbReference type="ChEBI" id="CHEBI:30616"/>
        <dbReference type="ChEBI" id="CHEBI:33019"/>
        <dbReference type="ChEBI" id="CHEBI:33384"/>
        <dbReference type="ChEBI" id="CHEBI:78442"/>
        <dbReference type="ChEBI" id="CHEBI:78533"/>
        <dbReference type="ChEBI" id="CHEBI:456215"/>
        <dbReference type="EC" id="6.1.1.11"/>
    </reaction>
</comment>
<dbReference type="EMBL" id="JADFFL010000002">
    <property type="protein sequence ID" value="MBE9661562.1"/>
    <property type="molecule type" value="Genomic_DNA"/>
</dbReference>
<proteinExistence type="inferred from homology"/>
<evidence type="ECO:0000259" key="17">
    <source>
        <dbReference type="PROSITE" id="PS50862"/>
    </source>
</evidence>
<dbReference type="SUPFAM" id="SSF55681">
    <property type="entry name" value="Class II aaRS and biotin synthetases"/>
    <property type="match status" value="1"/>
</dbReference>
<evidence type="ECO:0000256" key="15">
    <source>
        <dbReference type="PIRSR" id="PIRSR001529-1"/>
    </source>
</evidence>
<evidence type="ECO:0000313" key="18">
    <source>
        <dbReference type="EMBL" id="MBE9661562.1"/>
    </source>
</evidence>
<comment type="caution">
    <text evidence="18">The sequence shown here is derived from an EMBL/GenBank/DDBJ whole genome shotgun (WGS) entry which is preliminary data.</text>
</comment>
<dbReference type="InterPro" id="IPR010978">
    <property type="entry name" value="tRNA-bd_arm"/>
</dbReference>
<evidence type="ECO:0000256" key="5">
    <source>
        <dbReference type="ARBA" id="ARBA00022490"/>
    </source>
</evidence>
<evidence type="ECO:0000256" key="1">
    <source>
        <dbReference type="ARBA" id="ARBA00004496"/>
    </source>
</evidence>
<dbReference type="GO" id="GO:0005524">
    <property type="term" value="F:ATP binding"/>
    <property type="evidence" value="ECO:0007669"/>
    <property type="project" value="UniProtKB-KW"/>
</dbReference>
<evidence type="ECO:0000256" key="11">
    <source>
        <dbReference type="ARBA" id="ARBA00039158"/>
    </source>
</evidence>
<keyword evidence="6 18" id="KW-0436">Ligase</keyword>
<feature type="binding site" evidence="16">
    <location>
        <begin position="351"/>
        <end position="354"/>
    </location>
    <ligand>
        <name>ATP</name>
        <dbReference type="ChEBI" id="CHEBI:30616"/>
    </ligand>
</feature>
<dbReference type="PANTHER" id="PTHR43697:SF1">
    <property type="entry name" value="SERINE--TRNA LIGASE"/>
    <property type="match status" value="1"/>
</dbReference>
<organism evidence="18 19">
    <name type="scientific">Mucilaginibacter myungsuensis</name>
    <dbReference type="NCBI Taxonomy" id="649104"/>
    <lineage>
        <taxon>Bacteria</taxon>
        <taxon>Pseudomonadati</taxon>
        <taxon>Bacteroidota</taxon>
        <taxon>Sphingobacteriia</taxon>
        <taxon>Sphingobacteriales</taxon>
        <taxon>Sphingobacteriaceae</taxon>
        <taxon>Mucilaginibacter</taxon>
    </lineage>
</organism>
<evidence type="ECO:0000256" key="12">
    <source>
        <dbReference type="ARBA" id="ARBA00047929"/>
    </source>
</evidence>
<dbReference type="Pfam" id="PF00587">
    <property type="entry name" value="tRNA-synt_2b"/>
    <property type="match status" value="1"/>
</dbReference>
<feature type="binding site" evidence="15">
    <location>
        <position position="287"/>
    </location>
    <ligand>
        <name>L-serine</name>
        <dbReference type="ChEBI" id="CHEBI:33384"/>
    </ligand>
</feature>
<dbReference type="NCBIfam" id="TIGR00414">
    <property type="entry name" value="serS"/>
    <property type="match status" value="1"/>
</dbReference>
<evidence type="ECO:0000256" key="16">
    <source>
        <dbReference type="PIRSR" id="PIRSR001529-2"/>
    </source>
</evidence>
<evidence type="ECO:0000256" key="14">
    <source>
        <dbReference type="NCBIfam" id="TIGR00414"/>
    </source>
</evidence>
<dbReference type="InterPro" id="IPR006195">
    <property type="entry name" value="aa-tRNA-synth_II"/>
</dbReference>
<dbReference type="SUPFAM" id="SSF46589">
    <property type="entry name" value="tRNA-binding arm"/>
    <property type="match status" value="1"/>
</dbReference>
<keyword evidence="10" id="KW-0030">Aminoacyl-tRNA synthetase</keyword>